<dbReference type="STRING" id="759914.BP951000_1074"/>
<dbReference type="KEGG" id="bpo:BP951000_1074"/>
<dbReference type="InterPro" id="IPR025335">
    <property type="entry name" value="DUF4241"/>
</dbReference>
<dbReference type="AlphaFoldDB" id="D8ID41"/>
<name>D8ID41_BRAP9</name>
<gene>
    <name evidence="1" type="ordered locus">BP951000_1074</name>
</gene>
<protein>
    <recommendedName>
        <fullName evidence="3">DUF4241 domain-containing protein</fullName>
    </recommendedName>
</protein>
<sequence>MFTEDTMQVSKEWLEKYSKIKNMLKAQDNLEEAFTKKEINDAKLEILDLGEVNIESGKIVVCDPLAYLDEESLSFIQEIKPNKYKVFAGVLEDEERYAIVKLQISDKAPKYYDLALTGVEELEHVEDGDFFGFPVDAGMACICDYNALNDFIKFEDKLIESKGDDYNRYDDLFAGLLEDNAKKYPKYQSEYGDWLNFNIPESKYNIVLFQSGYGDGFYPSYFGYDDNDEICALYIVFIDLFADD</sequence>
<keyword evidence="2" id="KW-1185">Reference proteome</keyword>
<reference evidence="1 2" key="1">
    <citation type="journal article" date="2010" name="PLoS ONE">
        <title>The complete genome sequence of the pathogenic intestinal spirochete Brachyspira pilosicoli and comparison with other Brachyspira genomes.</title>
        <authorList>
            <person name="Wanchanthuek P."/>
            <person name="Bellgard M.I."/>
            <person name="La T."/>
            <person name="Ryan K."/>
            <person name="Moolhuijzen P."/>
            <person name="Chapman B."/>
            <person name="Black M."/>
            <person name="Schibeci D."/>
            <person name="Hunter A."/>
            <person name="Barrero R."/>
            <person name="Phillips N.D."/>
            <person name="Hampson D.J."/>
        </authorList>
    </citation>
    <scope>NUCLEOTIDE SEQUENCE [LARGE SCALE GENOMIC DNA]</scope>
    <source>
        <strain evidence="2">ATCC BAA-1826 / 95/1000</strain>
    </source>
</reference>
<dbReference type="Proteomes" id="UP000000332">
    <property type="component" value="Chromosome"/>
</dbReference>
<organism evidence="1 2">
    <name type="scientific">Brachyspira pilosicoli (strain ATCC BAA-1826 / 95/1000)</name>
    <dbReference type="NCBI Taxonomy" id="759914"/>
    <lineage>
        <taxon>Bacteria</taxon>
        <taxon>Pseudomonadati</taxon>
        <taxon>Spirochaetota</taxon>
        <taxon>Spirochaetia</taxon>
        <taxon>Brachyspirales</taxon>
        <taxon>Brachyspiraceae</taxon>
        <taxon>Brachyspira</taxon>
    </lineage>
</organism>
<dbReference type="InParanoid" id="D8ID41"/>
<evidence type="ECO:0000313" key="1">
    <source>
        <dbReference type="EMBL" id="ADK31064.1"/>
    </source>
</evidence>
<dbReference type="EMBL" id="CP002025">
    <property type="protein sequence ID" value="ADK31064.1"/>
    <property type="molecule type" value="Genomic_DNA"/>
</dbReference>
<dbReference type="Pfam" id="PF14025">
    <property type="entry name" value="DUF4241"/>
    <property type="match status" value="1"/>
</dbReference>
<accession>D8ID41</accession>
<evidence type="ECO:0008006" key="3">
    <source>
        <dbReference type="Google" id="ProtNLM"/>
    </source>
</evidence>
<evidence type="ECO:0000313" key="2">
    <source>
        <dbReference type="Proteomes" id="UP000000332"/>
    </source>
</evidence>
<dbReference type="HOGENOM" id="CLU_091303_0_0_12"/>
<proteinExistence type="predicted"/>
<dbReference type="eggNOG" id="ENOG502Z7NH">
    <property type="taxonomic scope" value="Bacteria"/>
</dbReference>